<protein>
    <submittedName>
        <fullName evidence="1">Uncharacterized protein</fullName>
    </submittedName>
</protein>
<keyword evidence="2" id="KW-1185">Reference proteome</keyword>
<dbReference type="OrthoDB" id="6556098at2"/>
<accession>A0A7Z2GQZ2</accession>
<proteinExistence type="predicted"/>
<reference evidence="1 2" key="1">
    <citation type="submission" date="2019-12" db="EMBL/GenBank/DDBJ databases">
        <title>Paraburkholderia acidiphila 7Q-K02 sp. nov and Paraburkholderia acidisoli DHF22 sp. nov., two strains isolated from forest soil.</title>
        <authorList>
            <person name="Gao Z."/>
            <person name="Qiu L."/>
        </authorList>
    </citation>
    <scope>NUCLEOTIDE SEQUENCE [LARGE SCALE GENOMIC DNA]</scope>
    <source>
        <strain evidence="1 2">DHF22</strain>
    </source>
</reference>
<dbReference type="AlphaFoldDB" id="A0A7Z2GQZ2"/>
<dbReference type="RefSeq" id="WP_158957677.1">
    <property type="nucleotide sequence ID" value="NZ_CP046916.1"/>
</dbReference>
<name>A0A7Z2GQZ2_9BURK</name>
<dbReference type="Proteomes" id="UP000433577">
    <property type="component" value="Chromosome 4"/>
</dbReference>
<dbReference type="EMBL" id="CP046916">
    <property type="protein sequence ID" value="QGZ66358.1"/>
    <property type="molecule type" value="Genomic_DNA"/>
</dbReference>
<gene>
    <name evidence="1" type="ORF">FAZ98_31705</name>
</gene>
<sequence>MANTITPQIVNLTAVVTTAPEPSQLQQSGAIVSVGGTTLTPGTYQYCGNLPTVNSISATSYSIASLTWASSEVTATVAAGVLPTVGSTFTTTISGAAPSGYNGTYIATVASSTTFTYAVASNPGTETALGSFTISGASPITYPATSFFAQGTSVGVYVLELGNVTGVDAQIATLDAWITSNPGVFYSYLTPAAWDYSKDEVGSVVINNGGNGYTVAPTVTFSAPGGGGTTATGTATVQNGVVVAVAVTSPGSGYTAAPTVTFSGGGGVGAVATANLASAINILAGKYASATGKTYFFPTTTLANLPNYATLKSVYATAPAPTATSQEFDAGAMFYQWLVNNPSAANPLGPMSYRYLTGVTPWAISGNQATVNSILSAYGNIIYPTSEGGISKAGIWKGTMMDGTQASWWYGIDWFQIQVAQDLAAAVINGSNQNPPLVYDQNGINSLLAVAQGRANSAVKFQCALSITITATSFADYTTANPDDYAAGIYKGFQATVVGQNGFLTIGFYLGCGPVRIRTINGNSKPSDCAGRP</sequence>
<evidence type="ECO:0000313" key="2">
    <source>
        <dbReference type="Proteomes" id="UP000433577"/>
    </source>
</evidence>
<organism evidence="1 2">
    <name type="scientific">Paraburkholderia acidisoli</name>
    <dbReference type="NCBI Taxonomy" id="2571748"/>
    <lineage>
        <taxon>Bacteria</taxon>
        <taxon>Pseudomonadati</taxon>
        <taxon>Pseudomonadota</taxon>
        <taxon>Betaproteobacteria</taxon>
        <taxon>Burkholderiales</taxon>
        <taxon>Burkholderiaceae</taxon>
        <taxon>Paraburkholderia</taxon>
    </lineage>
</organism>
<dbReference type="KEGG" id="pacs:FAZ98_31705"/>
<evidence type="ECO:0000313" key="1">
    <source>
        <dbReference type="EMBL" id="QGZ66358.1"/>
    </source>
</evidence>